<dbReference type="PANTHER" id="PTHR23057">
    <property type="entry name" value="JUXTAPOSED WITH ANOTHER ZINC FINGER PROTEIN 1"/>
    <property type="match status" value="1"/>
</dbReference>
<dbReference type="InterPro" id="IPR036236">
    <property type="entry name" value="Znf_C2H2_sf"/>
</dbReference>
<keyword evidence="2" id="KW-0677">Repeat</keyword>
<evidence type="ECO:0000256" key="5">
    <source>
        <dbReference type="PROSITE-ProRule" id="PRU00042"/>
    </source>
</evidence>
<keyword evidence="1" id="KW-0479">Metal-binding</keyword>
<keyword evidence="3 5" id="KW-0863">Zinc-finger</keyword>
<dbReference type="AlphaFoldDB" id="A0A1X0QKR0"/>
<dbReference type="InterPro" id="IPR051580">
    <property type="entry name" value="ZnF-Chromatin_assoc"/>
</dbReference>
<name>A0A1X0QKR0_9MICR</name>
<gene>
    <name evidence="7" type="primary">Z394</name>
    <name evidence="7" type="ORF">A0H76_1729</name>
</gene>
<dbReference type="EMBL" id="LTAI01000041">
    <property type="protein sequence ID" value="ORE00285.1"/>
    <property type="molecule type" value="Genomic_DNA"/>
</dbReference>
<protein>
    <submittedName>
        <fullName evidence="7">Z394</fullName>
    </submittedName>
</protein>
<accession>A0A1X0QKR0</accession>
<evidence type="ECO:0000256" key="4">
    <source>
        <dbReference type="ARBA" id="ARBA00022833"/>
    </source>
</evidence>
<dbReference type="Gene3D" id="3.30.160.60">
    <property type="entry name" value="Classic Zinc Finger"/>
    <property type="match status" value="1"/>
</dbReference>
<dbReference type="SMART" id="SM00355">
    <property type="entry name" value="ZnF_C2H2"/>
    <property type="match status" value="2"/>
</dbReference>
<dbReference type="PROSITE" id="PS00028">
    <property type="entry name" value="ZINC_FINGER_C2H2_1"/>
    <property type="match status" value="2"/>
</dbReference>
<dbReference type="GO" id="GO:0008270">
    <property type="term" value="F:zinc ion binding"/>
    <property type="evidence" value="ECO:0007669"/>
    <property type="project" value="UniProtKB-KW"/>
</dbReference>
<evidence type="ECO:0000313" key="8">
    <source>
        <dbReference type="Proteomes" id="UP000192501"/>
    </source>
</evidence>
<dbReference type="GO" id="GO:0005634">
    <property type="term" value="C:nucleus"/>
    <property type="evidence" value="ECO:0007669"/>
    <property type="project" value="TreeGrafter"/>
</dbReference>
<dbReference type="VEuPathDB" id="MicrosporidiaDB:A0H76_1729"/>
<dbReference type="Proteomes" id="UP000192501">
    <property type="component" value="Unassembled WGS sequence"/>
</dbReference>
<dbReference type="SUPFAM" id="SSF57667">
    <property type="entry name" value="beta-beta-alpha zinc fingers"/>
    <property type="match status" value="2"/>
</dbReference>
<evidence type="ECO:0000313" key="7">
    <source>
        <dbReference type="EMBL" id="ORE00285.1"/>
    </source>
</evidence>
<evidence type="ECO:0000256" key="1">
    <source>
        <dbReference type="ARBA" id="ARBA00022723"/>
    </source>
</evidence>
<reference evidence="7 8" key="1">
    <citation type="journal article" date="2017" name="Environ. Microbiol.">
        <title>Decay of the glycolytic pathway and adaptation to intranuclear parasitism within Enterocytozoonidae microsporidia.</title>
        <authorList>
            <person name="Wiredu Boakye D."/>
            <person name="Jaroenlak P."/>
            <person name="Prachumwat A."/>
            <person name="Williams T.A."/>
            <person name="Bateman K.S."/>
            <person name="Itsathitphaisarn O."/>
            <person name="Sritunyalucksana K."/>
            <person name="Paszkiewicz K.H."/>
            <person name="Moore K.A."/>
            <person name="Stentiford G.D."/>
            <person name="Williams B.A."/>
        </authorList>
    </citation>
    <scope>NUCLEOTIDE SEQUENCE [LARGE SCALE GENOMIC DNA]</scope>
    <source>
        <strain evidence="8">canceri</strain>
    </source>
</reference>
<organism evidence="7 8">
    <name type="scientific">Hepatospora eriocheir</name>
    <dbReference type="NCBI Taxonomy" id="1081669"/>
    <lineage>
        <taxon>Eukaryota</taxon>
        <taxon>Fungi</taxon>
        <taxon>Fungi incertae sedis</taxon>
        <taxon>Microsporidia</taxon>
        <taxon>Hepatosporidae</taxon>
        <taxon>Hepatospora</taxon>
    </lineage>
</organism>
<dbReference type="VEuPathDB" id="MicrosporidiaDB:HERIO_910"/>
<evidence type="ECO:0000256" key="2">
    <source>
        <dbReference type="ARBA" id="ARBA00022737"/>
    </source>
</evidence>
<keyword evidence="4" id="KW-0862">Zinc</keyword>
<feature type="domain" description="C2H2-type" evidence="6">
    <location>
        <begin position="129"/>
        <end position="159"/>
    </location>
</feature>
<dbReference type="InterPro" id="IPR013087">
    <property type="entry name" value="Znf_C2H2_type"/>
</dbReference>
<evidence type="ECO:0000256" key="3">
    <source>
        <dbReference type="ARBA" id="ARBA00022771"/>
    </source>
</evidence>
<comment type="caution">
    <text evidence="7">The sequence shown here is derived from an EMBL/GenBank/DDBJ whole genome shotgun (WGS) entry which is preliminary data.</text>
</comment>
<proteinExistence type="predicted"/>
<dbReference type="PROSITE" id="PS50157">
    <property type="entry name" value="ZINC_FINGER_C2H2_2"/>
    <property type="match status" value="1"/>
</dbReference>
<evidence type="ECO:0000259" key="6">
    <source>
        <dbReference type="PROSITE" id="PS50157"/>
    </source>
</evidence>
<dbReference type="PANTHER" id="PTHR23057:SF0">
    <property type="entry name" value="JUXTAPOSED WITH ANOTHER ZINC FINGER PROTEIN 1"/>
    <property type="match status" value="1"/>
</dbReference>
<sequence length="197" mass="23278">MKNYETCKITEDYESEETDPIAVYYNRRGRIPVENREFWDFFVNNFYKDFPQFRNKEARLDGTGYSEKINTRTFIDDILFHSNSLSKTNSLDFFTTQNDENASINDNTATTFSVQNDEYEFEKLQSKPFACPSYGCKKAYTSKHGLDYHLKKGHKFDDEDASKPFKCDFNNCNCRYKTKNGLKYHLSKQHQQKGNKI</sequence>